<dbReference type="PANTHER" id="PTHR45458">
    <property type="entry name" value="SHORT-CHAIN DEHYDROGENASE/REDUCTASE SDR"/>
    <property type="match status" value="1"/>
</dbReference>
<reference evidence="2" key="1">
    <citation type="submission" date="2017-01" db="EMBL/GenBank/DDBJ databases">
        <authorList>
            <person name="Varghese N."/>
            <person name="Submissions S."/>
        </authorList>
    </citation>
    <scope>NUCLEOTIDE SEQUENCE [LARGE SCALE GENOMIC DNA]</scope>
    <source>
        <strain evidence="2">DSM 21768</strain>
    </source>
</reference>
<organism evidence="1 2">
    <name type="scientific">Moraxella cuniculi DSM 21768</name>
    <dbReference type="NCBI Taxonomy" id="1122245"/>
    <lineage>
        <taxon>Bacteria</taxon>
        <taxon>Pseudomonadati</taxon>
        <taxon>Pseudomonadota</taxon>
        <taxon>Gammaproteobacteria</taxon>
        <taxon>Moraxellales</taxon>
        <taxon>Moraxellaceae</taxon>
        <taxon>Moraxella</taxon>
    </lineage>
</organism>
<dbReference type="InterPro" id="IPR002347">
    <property type="entry name" value="SDR_fam"/>
</dbReference>
<dbReference type="SUPFAM" id="SSF51735">
    <property type="entry name" value="NAD(P)-binding Rossmann-fold domains"/>
    <property type="match status" value="1"/>
</dbReference>
<dbReference type="Proteomes" id="UP000187495">
    <property type="component" value="Unassembled WGS sequence"/>
</dbReference>
<evidence type="ECO:0000313" key="2">
    <source>
        <dbReference type="Proteomes" id="UP000187495"/>
    </source>
</evidence>
<keyword evidence="2" id="KW-1185">Reference proteome</keyword>
<dbReference type="InterPro" id="IPR052184">
    <property type="entry name" value="SDR_enzymes"/>
</dbReference>
<dbReference type="AlphaFoldDB" id="A0A1N7F6R2"/>
<dbReference type="GO" id="GO:0016616">
    <property type="term" value="F:oxidoreductase activity, acting on the CH-OH group of donors, NAD or NADP as acceptor"/>
    <property type="evidence" value="ECO:0007669"/>
    <property type="project" value="TreeGrafter"/>
</dbReference>
<dbReference type="EMBL" id="FTNU01000010">
    <property type="protein sequence ID" value="SIR96048.1"/>
    <property type="molecule type" value="Genomic_DNA"/>
</dbReference>
<protein>
    <submittedName>
        <fullName evidence="1">Short chain dehydrogenase</fullName>
    </submittedName>
</protein>
<name>A0A1N7F6R2_9GAMM</name>
<gene>
    <name evidence="1" type="ORF">SAMN02745664_11048</name>
</gene>
<proteinExistence type="predicted"/>
<dbReference type="Pfam" id="PF00106">
    <property type="entry name" value="adh_short"/>
    <property type="match status" value="1"/>
</dbReference>
<dbReference type="Gene3D" id="3.40.50.720">
    <property type="entry name" value="NAD(P)-binding Rossmann-like Domain"/>
    <property type="match status" value="1"/>
</dbReference>
<evidence type="ECO:0000313" key="1">
    <source>
        <dbReference type="EMBL" id="SIR96048.1"/>
    </source>
</evidence>
<dbReference type="RefSeq" id="WP_076555496.1">
    <property type="nucleotide sequence ID" value="NZ_FTNU01000010.1"/>
</dbReference>
<accession>A0A1N7F6R2</accession>
<dbReference type="PANTHER" id="PTHR45458:SF1">
    <property type="entry name" value="SHORT CHAIN DEHYDROGENASE"/>
    <property type="match status" value="1"/>
</dbReference>
<sequence length="205" mass="22236">MNVAVFGASKGLGLYLAEGLADKGFLVHGFSRTKPKSPSVIHHNCDVTVDYSINKALKDAGVEFDLIIYGCCLWQEHESITAAQLQEFIHTGPLGFYQVIEMLNNLQFIKPNANIVSIGSIAANHVDQSSHPAYAISKKLQEILVKRLQANYHLGLKITNLKLGTIGQSFVKVQEVLAVIELIISLGQSSMLSDITLTSTADAVA</sequence>
<dbReference type="InterPro" id="IPR036291">
    <property type="entry name" value="NAD(P)-bd_dom_sf"/>
</dbReference>